<dbReference type="PROSITE" id="PS51123">
    <property type="entry name" value="OMPA_2"/>
    <property type="match status" value="1"/>
</dbReference>
<dbReference type="EMBL" id="BAABJE010000012">
    <property type="protein sequence ID" value="GAA4797061.1"/>
    <property type="molecule type" value="Genomic_DNA"/>
</dbReference>
<feature type="region of interest" description="Disordered" evidence="4">
    <location>
        <begin position="1"/>
        <end position="48"/>
    </location>
</feature>
<feature type="domain" description="OmpA-like" evidence="5">
    <location>
        <begin position="1989"/>
        <end position="2091"/>
    </location>
</feature>
<accession>A0ABP9BNJ4</accession>
<dbReference type="InterPro" id="IPR001434">
    <property type="entry name" value="OmcB-like_DUF11"/>
</dbReference>
<feature type="compositionally biased region" description="Polar residues" evidence="4">
    <location>
        <begin position="33"/>
        <end position="48"/>
    </location>
</feature>
<keyword evidence="2 3" id="KW-0472">Membrane</keyword>
<sequence>MNAGVVNNSATATGTPPGGGTTTSPPDTTSTPIAQTPSLTVDKTAGTPSGNTAGSTIAYSFLVTNTGNVTITGLAINDANLDAAAVCPVTTLAPGASTTCTGTHTITQAEVNAGVVNNSATATGTPPGGGTTTSPPDTTSTPIAQTPALTVDKTAAAPSGNTAGSTIAYSFLVTNTGNVTITGLAINDANLDAAAVCPVTTLAPGASTTCTGTHTITQAEVNAGVVNNSATATGTPPGGGTTTSPPDTTSTPIAQTPALTVDKTAAAPSGNTAGSTIAYSFLVTNTGNVTITGIAINDANLDAAATCPATTLAPGASTTCTGTHTITQAEVNAGVVNNSATATGTPPGGGTTTSPPDTTSTPIVANPALTIDKSSPTGTLTVGSTLTYTVTVTNTGNVTLTNVVVSDPLLTPASTTCASVAPGGTCVLTGTTVVTQTQVDAGQIVNTATVTSTEVPGPTTDTVTTPIPQTPSLTIDKAAGAPTYSTIGQVIAYTYLVTNTGNVTISGIAVSDDRIATVTCPATTLAPAASTTCTGSYTIQAADLAGTPGTVTNIATATGTPAGGTLTPATDTVTITEAPNAIDAVDDTGTVANGATGGTAVANVLVNDTLNGAPATLATVTLSQVSTTNPNVTLNPATGAVNVAPGTPAGTYTLVYRICEVLNPTNCDNATVTVTVGAAVIDAVNDSYGPVNGASGATTASVLVNDTLGGSPATVGVGGNVTLTPGAAPTPAAGAITMNADGTITIAPGTTAGTYAYPYTICEVLNPTNCDTATATVVVAAAPIDAVDDTGTVANGATGGTAVANVLVNDTLNGAPATLATVTLSQVSTTNPNVTLNPATGAVTVAPGTPAGTYTLVYRICEVLNPTNCDNATVTVTVGAALIDAVNDSYGPVNGASGATTASVLVNDTLGGSPVSVGVGGNVTLTPGAAPTPAAGAITMNADGTITIAAGTTAGTYLYPYTICEVLNPTNCDTATATVVVAAAPIDAVDDTGTVANGATGGTAVANVLVNDTLNGAPATLATVTLSQVSTTNPNVTLNPATGAVTVAPGTPAGTYTLVYRICEVLNPTNCDNATVTVTVGAAPIDAVDDAAGPVNGLTGATNVVNAYANDTLNGVAVNVADITGTVVTPATPINGGPVPTLDVATGNVSVPAGTPAGSYTIVYRICENLNPTNCDTATITVTVDAAPIDAVDDAFPPVNGVGGGTTASVLVNDTLNGVAVNPADVTLTPGTAPVPTSGSITMNPDGTITIAPNTEAGTYTYPYTICEAINPNNCDTAIATVIVAAAPALTIDKTAGTPSGNTAGSTIAYSFVVTNTGNVTVTGLVINDAQLSAPAVCPATTLAPGASTTCTGSHTITQAEVDAGTVNNTATATGSLPGGGTTVSPPDSTTTTIVQTPLIAATKTATLTTDNGVIGMADDGDVITYAVTVRNTGNVTLNALVVADSFEGGAPTTLNCTPTTLAPGATATCASYTHTVTAAEAAAGGTLDNVVTATAQSSTSTQTVTSTSTAVVAVNGAPAAIRIVKTASPRDVNVGDLVRYTLTMENTSQTPMTDGMLIDTPPAGFTYVDGSLAVADADNAGRLVGTYPIRVDQIDIPADGRATITYLLRVGAGVRSGVHTNSAYVEDDGDVVSNVATADVQMVSDPMLDESLIVGTVFNDRDGDGWQDAAGLGNLRVQGGFAPEAYVPNSTTVDRGNGPTPEPDASSPMLHGIAVGDIAARQSEGDTTRRTVTIRQKLRDLRFTDDFVLTSAQGVTVRMGADGRTRVEKSGDAAKGLNGAEPTVERRTSQLADGYLVEYVIGNAGIDERGIPGVRIASVEGVLIETDQYGRYRVVGVDGGRERGRNFILKVDPATLPPGSTFTTDNPLVKRVTPGIPTRFDFGVKLPVSVLEGGERSVEMELGSVMFEPGSAEIRTQYRAAIDKMAETTQQYGGGEVVIAAEGDSDLLAFERAVAVRDALVAKLSPEVASALRISVRANPHDPSSTVVGVMAWPLIGTVLFETDRAEIKPEYLPLMRRIAEYLVEIGTNQVAIVGHADKRGSEEYNVALGMRRAKAVHEAIAAAMPPELRSRLRVDFNEDPAAPAGMNGQ</sequence>
<evidence type="ECO:0000256" key="1">
    <source>
        <dbReference type="ARBA" id="ARBA00004370"/>
    </source>
</evidence>
<dbReference type="InterPro" id="IPR051172">
    <property type="entry name" value="Chlamydia_OmcB"/>
</dbReference>
<dbReference type="InterPro" id="IPR036737">
    <property type="entry name" value="OmpA-like_sf"/>
</dbReference>
<evidence type="ECO:0000256" key="2">
    <source>
        <dbReference type="ARBA" id="ARBA00023136"/>
    </source>
</evidence>
<proteinExistence type="predicted"/>
<comment type="caution">
    <text evidence="6">The sequence shown here is derived from an EMBL/GenBank/DDBJ whole genome shotgun (WGS) entry which is preliminary data.</text>
</comment>
<dbReference type="InterPro" id="IPR006664">
    <property type="entry name" value="OMP_bac"/>
</dbReference>
<reference evidence="7" key="1">
    <citation type="journal article" date="2019" name="Int. J. Syst. Evol. Microbiol.">
        <title>The Global Catalogue of Microorganisms (GCM) 10K type strain sequencing project: providing services to taxonomists for standard genome sequencing and annotation.</title>
        <authorList>
            <consortium name="The Broad Institute Genomics Platform"/>
            <consortium name="The Broad Institute Genome Sequencing Center for Infectious Disease"/>
            <person name="Wu L."/>
            <person name="Ma J."/>
        </authorList>
    </citation>
    <scope>NUCLEOTIDE SEQUENCE [LARGE SCALE GENOMIC DNA]</scope>
    <source>
        <strain evidence="7">JCM 18204</strain>
    </source>
</reference>
<dbReference type="Proteomes" id="UP001499959">
    <property type="component" value="Unassembled WGS sequence"/>
</dbReference>
<dbReference type="InterPro" id="IPR047589">
    <property type="entry name" value="DUF11_rpt"/>
</dbReference>
<dbReference type="SUPFAM" id="SSF103088">
    <property type="entry name" value="OmpA-like"/>
    <property type="match status" value="2"/>
</dbReference>
<dbReference type="NCBIfam" id="TIGR01451">
    <property type="entry name" value="B_ant_repeat"/>
    <property type="match status" value="3"/>
</dbReference>
<protein>
    <recommendedName>
        <fullName evidence="5">OmpA-like domain-containing protein</fullName>
    </recommendedName>
</protein>
<comment type="subcellular location">
    <subcellularLocation>
        <location evidence="1">Membrane</location>
    </subcellularLocation>
</comment>
<feature type="compositionally biased region" description="Low complexity" evidence="4">
    <location>
        <begin position="22"/>
        <end position="32"/>
    </location>
</feature>
<gene>
    <name evidence="6" type="ORF">GCM10023307_23640</name>
</gene>
<dbReference type="Pfam" id="PF01345">
    <property type="entry name" value="DUF11"/>
    <property type="match status" value="1"/>
</dbReference>
<evidence type="ECO:0000259" key="5">
    <source>
        <dbReference type="PROSITE" id="PS51123"/>
    </source>
</evidence>
<dbReference type="InterPro" id="IPR006665">
    <property type="entry name" value="OmpA-like"/>
</dbReference>
<organism evidence="6 7">
    <name type="scientific">Lysobacter hankyongensis</name>
    <dbReference type="NCBI Taxonomy" id="1176535"/>
    <lineage>
        <taxon>Bacteria</taxon>
        <taxon>Pseudomonadati</taxon>
        <taxon>Pseudomonadota</taxon>
        <taxon>Gammaproteobacteria</taxon>
        <taxon>Lysobacterales</taxon>
        <taxon>Lysobacteraceae</taxon>
        <taxon>Lysobacter</taxon>
    </lineage>
</organism>
<dbReference type="PANTHER" id="PTHR34819">
    <property type="entry name" value="LARGE CYSTEINE-RICH PERIPLASMIC PROTEIN OMCB"/>
    <property type="match status" value="1"/>
</dbReference>
<feature type="region of interest" description="Disordered" evidence="4">
    <location>
        <begin position="118"/>
        <end position="144"/>
    </location>
</feature>
<evidence type="ECO:0000256" key="4">
    <source>
        <dbReference type="SAM" id="MobiDB-lite"/>
    </source>
</evidence>
<dbReference type="PANTHER" id="PTHR34819:SF3">
    <property type="entry name" value="CELL SURFACE PROTEIN"/>
    <property type="match status" value="1"/>
</dbReference>
<feature type="region of interest" description="Disordered" evidence="4">
    <location>
        <begin position="228"/>
        <end position="254"/>
    </location>
</feature>
<dbReference type="Pfam" id="PF24346">
    <property type="entry name" value="DUF7507"/>
    <property type="match status" value="7"/>
</dbReference>
<dbReference type="InterPro" id="IPR055354">
    <property type="entry name" value="DUF7507"/>
</dbReference>
<dbReference type="PRINTS" id="PR01021">
    <property type="entry name" value="OMPADOMAIN"/>
</dbReference>
<feature type="region of interest" description="Disordered" evidence="4">
    <location>
        <begin position="338"/>
        <end position="360"/>
    </location>
</feature>
<name>A0ABP9BNJ4_9GAMM</name>
<evidence type="ECO:0000256" key="3">
    <source>
        <dbReference type="PROSITE-ProRule" id="PRU00473"/>
    </source>
</evidence>
<dbReference type="Gene3D" id="3.30.1330.60">
    <property type="entry name" value="OmpA-like domain"/>
    <property type="match status" value="1"/>
</dbReference>
<dbReference type="Pfam" id="PF00691">
    <property type="entry name" value="OmpA"/>
    <property type="match status" value="1"/>
</dbReference>
<evidence type="ECO:0000313" key="7">
    <source>
        <dbReference type="Proteomes" id="UP001499959"/>
    </source>
</evidence>
<dbReference type="CDD" id="cd07185">
    <property type="entry name" value="OmpA_C-like"/>
    <property type="match status" value="1"/>
</dbReference>
<evidence type="ECO:0000313" key="6">
    <source>
        <dbReference type="EMBL" id="GAA4797061.1"/>
    </source>
</evidence>
<feature type="compositionally biased region" description="Low complexity" evidence="4">
    <location>
        <begin position="242"/>
        <end position="252"/>
    </location>
</feature>
<feature type="compositionally biased region" description="Low complexity" evidence="4">
    <location>
        <begin position="132"/>
        <end position="142"/>
    </location>
</feature>
<keyword evidence="7" id="KW-1185">Reference proteome</keyword>